<comment type="caution">
    <text evidence="1">The sequence shown here is derived from an EMBL/GenBank/DDBJ whole genome shotgun (WGS) entry which is preliminary data.</text>
</comment>
<dbReference type="EMBL" id="CM034403">
    <property type="protein sequence ID" value="KAJ0174762.1"/>
    <property type="molecule type" value="Genomic_DNA"/>
</dbReference>
<accession>A0ACC1CU47</accession>
<name>A0ACC1CU47_9NEOP</name>
<proteinExistence type="predicted"/>
<evidence type="ECO:0000313" key="2">
    <source>
        <dbReference type="Proteomes" id="UP000824533"/>
    </source>
</evidence>
<reference evidence="1 2" key="1">
    <citation type="journal article" date="2021" name="Front. Genet.">
        <title>Chromosome-Level Genome Assembly Reveals Significant Gene Expansion in the Toll and IMD Signaling Pathways of Dendrolimus kikuchii.</title>
        <authorList>
            <person name="Zhou J."/>
            <person name="Wu P."/>
            <person name="Xiong Z."/>
            <person name="Liu N."/>
            <person name="Zhao N."/>
            <person name="Ji M."/>
            <person name="Qiu Y."/>
            <person name="Yang B."/>
        </authorList>
    </citation>
    <scope>NUCLEOTIDE SEQUENCE [LARGE SCALE GENOMIC DNA]</scope>
    <source>
        <strain evidence="1">Ann1</strain>
    </source>
</reference>
<organism evidence="1 2">
    <name type="scientific">Dendrolimus kikuchii</name>
    <dbReference type="NCBI Taxonomy" id="765133"/>
    <lineage>
        <taxon>Eukaryota</taxon>
        <taxon>Metazoa</taxon>
        <taxon>Ecdysozoa</taxon>
        <taxon>Arthropoda</taxon>
        <taxon>Hexapoda</taxon>
        <taxon>Insecta</taxon>
        <taxon>Pterygota</taxon>
        <taxon>Neoptera</taxon>
        <taxon>Endopterygota</taxon>
        <taxon>Lepidoptera</taxon>
        <taxon>Glossata</taxon>
        <taxon>Ditrysia</taxon>
        <taxon>Bombycoidea</taxon>
        <taxon>Lasiocampidae</taxon>
        <taxon>Dendrolimus</taxon>
    </lineage>
</organism>
<evidence type="ECO:0000313" key="1">
    <source>
        <dbReference type="EMBL" id="KAJ0174762.1"/>
    </source>
</evidence>
<protein>
    <submittedName>
        <fullName evidence="1">Uncharacterized protein</fullName>
    </submittedName>
</protein>
<keyword evidence="2" id="KW-1185">Reference proteome</keyword>
<dbReference type="Proteomes" id="UP000824533">
    <property type="component" value="Linkage Group LG17"/>
</dbReference>
<sequence>MNEKKWGIILLLIAGVIIGMVLEVESCEDCADDRIVQLFQKYIQINTTTYNDMTPGVNFWKSLAAQENLPFQVHELSPGYPIIVIEWTGSDPVLSSIMLNSHMDVVPANEEDGWKYPPFSGYIDENGNIYGRGTQDMKSVSLQYFEALRRLRAQGVQLLRTIYMTIMPDEEVGAVNGMVPFLESEAFKALNVGFELDEGTSYPVPMTLVFYQDKVVWQIQVDCYGVAAHGSTFPETNSTATGKCRNVINRLLEYRDEEYEIYSTAPMTDAGIYTSVNLNIISGGTASNVIPAHVSLVIDIRLGTIVNEDKLQAKLEQWITEAGDNITLTYLLKGKQSPATIVDDSNPYWRAINTAAQRANEPLLPLIPPGSTDARFVRIAGIPAFGISPMPDTPMLLHSVDEYINVDTFLKGIEFYKEVVTELGNIPGGDVSEDPSVYLIATTTE</sequence>
<gene>
    <name evidence="1" type="ORF">K1T71_009870</name>
</gene>